<evidence type="ECO:0000256" key="1">
    <source>
        <dbReference type="SAM" id="SignalP"/>
    </source>
</evidence>
<keyword evidence="1" id="KW-0732">Signal</keyword>
<dbReference type="PANTHER" id="PTHR47412">
    <property type="entry name" value="FI01434P-RELATED"/>
    <property type="match status" value="1"/>
</dbReference>
<dbReference type="OrthoDB" id="9974378at2759"/>
<accession>A0A9P0DHA0</accession>
<dbReference type="Pfam" id="PF13896">
    <property type="entry name" value="Glyco_transf_49"/>
    <property type="match status" value="1"/>
</dbReference>
<sequence>MRHPRITCTPLPIILCLSLVFLVYLLSSSGDGSKCGVPQGTPMGPFPCKDNDLEKSVEFRGRFVVFRNYVPAEKRFRCNESVTLTAPGDYRFLDNILPLVERWKGPISVALYSPGYDFFSTLQSIAYLRNCRTPLVRQLVTFHLFFDTDHVPTQHDEPLVDIYEDTYDCSQKPPYETMQDDEMYKTRMNLTYPINVARNVAKLTAQTYLVFPSDIELYPTRNLIPDFFKFAAQRGEFFRKNSRNVFVLPVFEILAGLKIPENKSDLKKMIDNQTAIAFHQTVCRSCHRMPREEEWINDTNKNGLDVFTIGKRQGKQVIWEPFFIETQKEPLWDERLNWEGQGNKMCQAYYLCMLDYDFVVLDNAFLIHKPGVKKKKVQNLKHSEEQHKNNQILRDIQYQLTEIYGNNTKCKIHNVFKKLQTPA</sequence>
<proteinExistence type="predicted"/>
<reference evidence="2" key="2">
    <citation type="submission" date="2022-10" db="EMBL/GenBank/DDBJ databases">
        <authorList>
            <consortium name="ENA_rothamsted_submissions"/>
            <consortium name="culmorum"/>
            <person name="King R."/>
        </authorList>
    </citation>
    <scope>NUCLEOTIDE SEQUENCE</scope>
</reference>
<feature type="signal peptide" evidence="1">
    <location>
        <begin position="1"/>
        <end position="30"/>
    </location>
</feature>
<evidence type="ECO:0000313" key="3">
    <source>
        <dbReference type="Proteomes" id="UP001153737"/>
    </source>
</evidence>
<evidence type="ECO:0000313" key="2">
    <source>
        <dbReference type="EMBL" id="CAH1155178.1"/>
    </source>
</evidence>
<gene>
    <name evidence="2" type="ORF">PHAECO_LOCUS5518</name>
</gene>
<dbReference type="Proteomes" id="UP001153737">
    <property type="component" value="Chromosome 17"/>
</dbReference>
<protein>
    <submittedName>
        <fullName evidence="2">Uncharacterized protein</fullName>
    </submittedName>
</protein>
<reference evidence="2" key="1">
    <citation type="submission" date="2022-01" db="EMBL/GenBank/DDBJ databases">
        <authorList>
            <person name="King R."/>
        </authorList>
    </citation>
    <scope>NUCLEOTIDE SEQUENCE</scope>
</reference>
<keyword evidence="3" id="KW-1185">Reference proteome</keyword>
<name>A0A9P0DHA0_PHACE</name>
<feature type="chain" id="PRO_5040286222" evidence="1">
    <location>
        <begin position="31"/>
        <end position="423"/>
    </location>
</feature>
<organism evidence="2 3">
    <name type="scientific">Phaedon cochleariae</name>
    <name type="common">Mustard beetle</name>
    <dbReference type="NCBI Taxonomy" id="80249"/>
    <lineage>
        <taxon>Eukaryota</taxon>
        <taxon>Metazoa</taxon>
        <taxon>Ecdysozoa</taxon>
        <taxon>Arthropoda</taxon>
        <taxon>Hexapoda</taxon>
        <taxon>Insecta</taxon>
        <taxon>Pterygota</taxon>
        <taxon>Neoptera</taxon>
        <taxon>Endopterygota</taxon>
        <taxon>Coleoptera</taxon>
        <taxon>Polyphaga</taxon>
        <taxon>Cucujiformia</taxon>
        <taxon>Chrysomeloidea</taxon>
        <taxon>Chrysomelidae</taxon>
        <taxon>Chrysomelinae</taxon>
        <taxon>Chrysomelini</taxon>
        <taxon>Phaedon</taxon>
    </lineage>
</organism>
<dbReference type="AlphaFoldDB" id="A0A9P0DHA0"/>
<dbReference type="EMBL" id="OU896723">
    <property type="protein sequence ID" value="CAH1155178.1"/>
    <property type="molecule type" value="Genomic_DNA"/>
</dbReference>
<dbReference type="PANTHER" id="PTHR47412:SF1">
    <property type="entry name" value="FI01434P-RELATED"/>
    <property type="match status" value="1"/>
</dbReference>